<evidence type="ECO:0000313" key="4">
    <source>
        <dbReference type="EMBL" id="CCW36396.1"/>
    </source>
</evidence>
<dbReference type="STRING" id="454171.CP488_01488"/>
<reference evidence="5" key="1">
    <citation type="submission" date="2013-03" db="EMBL/GenBank/DDBJ databases">
        <title>Genome sequence of Chthonomonas calidirosea, the first sequenced genome from the Armatimonadetes phylum (formally candidate division OP10).</title>
        <authorList>
            <person name="Lee K.C.Y."/>
            <person name="Morgan X.C."/>
            <person name="Dunfield P.F."/>
            <person name="Tamas I."/>
            <person name="Houghton K.M."/>
            <person name="Vyssotski M."/>
            <person name="Ryan J.L.J."/>
            <person name="Lagutin K."/>
            <person name="McDonald I.R."/>
            <person name="Stott M.B."/>
        </authorList>
    </citation>
    <scope>NUCLEOTIDE SEQUENCE [LARGE SCALE GENOMIC DNA]</scope>
    <source>
        <strain evidence="5">DSM 23976 / ICMP 18418 / T49</strain>
    </source>
</reference>
<dbReference type="FunCoup" id="S0EZM2">
    <property type="interactions" value="6"/>
</dbReference>
<dbReference type="InterPro" id="IPR011032">
    <property type="entry name" value="GroES-like_sf"/>
</dbReference>
<dbReference type="InParanoid" id="S0EZM2"/>
<dbReference type="Pfam" id="PF08240">
    <property type="entry name" value="ADH_N"/>
    <property type="match status" value="1"/>
</dbReference>
<dbReference type="RefSeq" id="WP_016483905.1">
    <property type="nucleotide sequence ID" value="NC_021487.1"/>
</dbReference>
<dbReference type="PATRIC" id="fig|1303518.3.peg.2704"/>
<proteinExistence type="predicted"/>
<name>S0EZM2_CHTCT</name>
<dbReference type="PANTHER" id="PTHR43401">
    <property type="entry name" value="L-THREONINE 3-DEHYDROGENASE"/>
    <property type="match status" value="1"/>
</dbReference>
<evidence type="ECO:0000313" key="5">
    <source>
        <dbReference type="Proteomes" id="UP000014227"/>
    </source>
</evidence>
<dbReference type="PANTHER" id="PTHR43401:SF3">
    <property type="entry name" value="L-GALACTONATE-5-DEHYDROGENASE"/>
    <property type="match status" value="1"/>
</dbReference>
<dbReference type="Proteomes" id="UP000014227">
    <property type="component" value="Chromosome I"/>
</dbReference>
<evidence type="ECO:0000256" key="1">
    <source>
        <dbReference type="ARBA" id="ARBA00023002"/>
    </source>
</evidence>
<feature type="domain" description="Alcohol dehydrogenase-like N-terminal" evidence="3">
    <location>
        <begin position="25"/>
        <end position="131"/>
    </location>
</feature>
<dbReference type="InterPro" id="IPR013149">
    <property type="entry name" value="ADH-like_C"/>
</dbReference>
<dbReference type="Pfam" id="PF00107">
    <property type="entry name" value="ADH_zinc_N"/>
    <property type="match status" value="1"/>
</dbReference>
<dbReference type="InterPro" id="IPR013154">
    <property type="entry name" value="ADH-like_N"/>
</dbReference>
<dbReference type="HOGENOM" id="CLU_026673_11_0_0"/>
<dbReference type="CDD" id="cd08261">
    <property type="entry name" value="Zn_ADH7"/>
    <property type="match status" value="1"/>
</dbReference>
<dbReference type="SUPFAM" id="SSF50129">
    <property type="entry name" value="GroES-like"/>
    <property type="match status" value="1"/>
</dbReference>
<dbReference type="Gene3D" id="3.40.50.720">
    <property type="entry name" value="NAD(P)-binding Rossmann-like Domain"/>
    <property type="match status" value="1"/>
</dbReference>
<dbReference type="InterPro" id="IPR036291">
    <property type="entry name" value="NAD(P)-bd_dom_sf"/>
</dbReference>
<sequence>MKTIILEQPGRLVLADTPQPSFDPQKEALVRVHRVGVCGTDLHAFHGRQPFFSYPRILGHELGVEIVEVGSNEQGLRPGDRCAVEPYLHCGQCIACRRGAPNCCLNLKVMGVGIDGGMREFIAVPLAKLHRANGLSWEQLALVETLCIGAHAVYRADPKPGELALVIGAGPIGLSVLEFVQLAGCTPIVMDTNPKRLAFCREKLHIAHTIDATQSPLENLLEISKGELATVVFDATGNPSSMMQAFRYVAHSGKLVFVGLFQGDITFNDPDFHRRETTLLATRNARPEEFIRVIRLFEAGKIAIEPWVGERAKFEEVPDRFLLWTAPDRAIIKPMIVFD</sequence>
<dbReference type="OrthoDB" id="9787435at2"/>
<accession>S0EZM2</accession>
<evidence type="ECO:0000259" key="2">
    <source>
        <dbReference type="Pfam" id="PF00107"/>
    </source>
</evidence>
<dbReference type="EMBL" id="HF951689">
    <property type="protein sequence ID" value="CCW36396.1"/>
    <property type="molecule type" value="Genomic_DNA"/>
</dbReference>
<dbReference type="Gene3D" id="3.90.180.10">
    <property type="entry name" value="Medium-chain alcohol dehydrogenases, catalytic domain"/>
    <property type="match status" value="1"/>
</dbReference>
<gene>
    <name evidence="4" type="ORF">CCALI_02603</name>
</gene>
<dbReference type="AlphaFoldDB" id="S0EZM2"/>
<dbReference type="GO" id="GO:0016491">
    <property type="term" value="F:oxidoreductase activity"/>
    <property type="evidence" value="ECO:0007669"/>
    <property type="project" value="UniProtKB-KW"/>
</dbReference>
<dbReference type="SUPFAM" id="SSF51735">
    <property type="entry name" value="NAD(P)-binding Rossmann-fold domains"/>
    <property type="match status" value="1"/>
</dbReference>
<feature type="domain" description="Alcohol dehydrogenase-like C-terminal" evidence="2">
    <location>
        <begin position="171"/>
        <end position="298"/>
    </location>
</feature>
<dbReference type="InterPro" id="IPR050129">
    <property type="entry name" value="Zn_alcohol_dh"/>
</dbReference>
<keyword evidence="1" id="KW-0560">Oxidoreductase</keyword>
<organism evidence="4 5">
    <name type="scientific">Chthonomonas calidirosea (strain DSM 23976 / ICMP 18418 / T49)</name>
    <dbReference type="NCBI Taxonomy" id="1303518"/>
    <lineage>
        <taxon>Bacteria</taxon>
        <taxon>Bacillati</taxon>
        <taxon>Armatimonadota</taxon>
        <taxon>Chthonomonadia</taxon>
        <taxon>Chthonomonadales</taxon>
        <taxon>Chthonomonadaceae</taxon>
        <taxon>Chthonomonas</taxon>
    </lineage>
</organism>
<evidence type="ECO:0000259" key="3">
    <source>
        <dbReference type="Pfam" id="PF08240"/>
    </source>
</evidence>
<dbReference type="eggNOG" id="COG1063">
    <property type="taxonomic scope" value="Bacteria"/>
</dbReference>
<protein>
    <submittedName>
        <fullName evidence="4">Threonine dehydrogenase and related Zn-dependent dehydrogenases</fullName>
    </submittedName>
</protein>
<keyword evidence="5" id="KW-1185">Reference proteome</keyword>
<dbReference type="KEGG" id="ccz:CCALI_02603"/>